<dbReference type="SUPFAM" id="SSF52540">
    <property type="entry name" value="P-loop containing nucleoside triphosphate hydrolases"/>
    <property type="match status" value="1"/>
</dbReference>
<evidence type="ECO:0000259" key="2">
    <source>
        <dbReference type="SMART" id="SM01111"/>
    </source>
</evidence>
<dbReference type="InterPro" id="IPR036673">
    <property type="entry name" value="Cyanovirin-N_sf"/>
</dbReference>
<name>A0A9P8JDX1_AURME</name>
<comment type="caution">
    <text evidence="3">The sequence shown here is derived from an EMBL/GenBank/DDBJ whole genome shotgun (WGS) entry which is preliminary data.</text>
</comment>
<feature type="compositionally biased region" description="Acidic residues" evidence="1">
    <location>
        <begin position="1341"/>
        <end position="1367"/>
    </location>
</feature>
<evidence type="ECO:0000313" key="3">
    <source>
        <dbReference type="EMBL" id="KAG9699198.1"/>
    </source>
</evidence>
<dbReference type="InterPro" id="IPR035994">
    <property type="entry name" value="Nucleoside_phosphorylase_sf"/>
</dbReference>
<dbReference type="SUPFAM" id="SSF51322">
    <property type="entry name" value="Cyanovirin-N"/>
    <property type="match status" value="1"/>
</dbReference>
<dbReference type="Gene3D" id="3.40.50.1580">
    <property type="entry name" value="Nucleoside phosphorylase domain"/>
    <property type="match status" value="1"/>
</dbReference>
<dbReference type="PANTHER" id="PTHR46082:SF6">
    <property type="entry name" value="AAA+ ATPASE DOMAIN-CONTAINING PROTEIN-RELATED"/>
    <property type="match status" value="1"/>
</dbReference>
<dbReference type="InterPro" id="IPR011058">
    <property type="entry name" value="Cyanovirin-N"/>
</dbReference>
<feature type="non-terminal residue" evidence="3">
    <location>
        <position position="1"/>
    </location>
</feature>
<dbReference type="SUPFAM" id="SSF48452">
    <property type="entry name" value="TPR-like"/>
    <property type="match status" value="3"/>
</dbReference>
<dbReference type="SMART" id="SM01111">
    <property type="entry name" value="CVNH"/>
    <property type="match status" value="1"/>
</dbReference>
<dbReference type="GO" id="GO:0003824">
    <property type="term" value="F:catalytic activity"/>
    <property type="evidence" value="ECO:0007669"/>
    <property type="project" value="InterPro"/>
</dbReference>
<proteinExistence type="predicted"/>
<dbReference type="Gene3D" id="3.40.50.300">
    <property type="entry name" value="P-loop containing nucleotide triphosphate hydrolases"/>
    <property type="match status" value="1"/>
</dbReference>
<organism evidence="3 4">
    <name type="scientific">Aureobasidium melanogenum</name>
    <name type="common">Aureobasidium pullulans var. melanogenum</name>
    <dbReference type="NCBI Taxonomy" id="46634"/>
    <lineage>
        <taxon>Eukaryota</taxon>
        <taxon>Fungi</taxon>
        <taxon>Dikarya</taxon>
        <taxon>Ascomycota</taxon>
        <taxon>Pezizomycotina</taxon>
        <taxon>Dothideomycetes</taxon>
        <taxon>Dothideomycetidae</taxon>
        <taxon>Dothideales</taxon>
        <taxon>Saccotheciaceae</taxon>
        <taxon>Aureobasidium</taxon>
    </lineage>
</organism>
<dbReference type="SMART" id="SM00028">
    <property type="entry name" value="TPR"/>
    <property type="match status" value="5"/>
</dbReference>
<reference evidence="3" key="1">
    <citation type="journal article" date="2021" name="J Fungi (Basel)">
        <title>Virulence traits and population genomics of the black yeast Aureobasidium melanogenum.</title>
        <authorList>
            <person name="Cernosa A."/>
            <person name="Sun X."/>
            <person name="Gostincar C."/>
            <person name="Fang C."/>
            <person name="Gunde-Cimerman N."/>
            <person name="Song Z."/>
        </authorList>
    </citation>
    <scope>NUCLEOTIDE SEQUENCE</scope>
    <source>
        <strain evidence="3">EXF-9911</strain>
    </source>
</reference>
<dbReference type="Pfam" id="PF08881">
    <property type="entry name" value="CVNH"/>
    <property type="match status" value="1"/>
</dbReference>
<dbReference type="InterPro" id="IPR019734">
    <property type="entry name" value="TPR_rpt"/>
</dbReference>
<feature type="region of interest" description="Disordered" evidence="1">
    <location>
        <begin position="1341"/>
        <end position="1382"/>
    </location>
</feature>
<reference evidence="3" key="2">
    <citation type="submission" date="2021-08" db="EMBL/GenBank/DDBJ databases">
        <authorList>
            <person name="Gostincar C."/>
            <person name="Sun X."/>
            <person name="Song Z."/>
            <person name="Gunde-Cimerman N."/>
        </authorList>
    </citation>
    <scope>NUCLEOTIDE SEQUENCE</scope>
    <source>
        <strain evidence="3">EXF-9911</strain>
    </source>
</reference>
<dbReference type="Proteomes" id="UP000779574">
    <property type="component" value="Unassembled WGS sequence"/>
</dbReference>
<dbReference type="InterPro" id="IPR000845">
    <property type="entry name" value="Nucleoside_phosphorylase_d"/>
</dbReference>
<dbReference type="SUPFAM" id="SSF53167">
    <property type="entry name" value="Purine and uridine phosphorylases"/>
    <property type="match status" value="1"/>
</dbReference>
<sequence length="1416" mass="159496">MASSRLSREAYAIGIICALYEEKAAVEAMLDERHEALDQKPEDTNSYTFGKIGRHNVVIACLPGGSQGTAAAATVAIHMTHSFPIKLGLMVGIGGGVPSQVPDIRLGDVVVSLPVGTHGGVIQYDFGKMELDGFRRKGHLDKPPKALLSAVTSLRAKHELDEPDFPEYLIAISKKPRMAKKYGFQGSENDQLFDNNNQHVVRDPREDDLPQVFYGTIGSGNMVMKDGEFRDLKAADDKIICFEMEAAGLMNDFPCLVIRGISDYADSRKNDRWQPYAAATAAAYAKELLSAVSVQEVAKLGPARKHLVPFSLKGIPAIDHFVQRDKEMQKLEDFFLNQTSQPVRRKVFVVHGLGGIGKTQLCIEFARKHQAQYTAVLWMDGSSEDALQQSFVKVFPMLPAEEMSVDLVEAVNCQRASPELVVKTVLDWLSLPSNQGWLHIIDNVDHDINAKDKDSLAYDLAKYSARVDHGSLLITSRLSTLTVPQNAHQLTEMNLEEARALFEEHRGKSVSDIPARDESVDLESLLGKLEGMPLALAQAGAFIRQTNISIREYLDSYNSTWDDLITQQDSYPLQEYAQRSMLTTWKISYQQVESESLEAATLLKLWAFLDPKDLWYELIACAIQLESEIDIPEWLSTLAKNRLKFRGALGLLKKYSLVNNGRDNDNYSMHAVLHSWCRHLACMSSTSEAFLELAMGIVTQMSPGEDDNDCGILMRRLFPHGQQLLYQLRLGTIWTTLNVLPTVYAGLANLFDWNRAFEEAAEVLKHALEKGKKIFGEDDLRTLNIAGRLVVAYCHLKKHAKAQKLAEHCLAVCEKLLISDPGRSAAILEEMEWFLQDLGTNYLDQMRLEDAEGVLKRAIALSEQQQEQQQHTEDGYTLDAMIALGGVYDRQARLTEAEVMFERASEVSSKLYGPYHRFTLSTLVALSGVYDKLGKVVKAKEVAERAAAGFDKIVLEDQHPRTRMAEARIRLFRRQGKFAEAIVFAKRVLKENEERLGPKHRDTLSVAFELAHLYDKDNRLQEARSLHEQLIPKFEDTFGLRYHGSLKVMENLAYIYIDNFKMLSEAEELFKRVLTVCEEWLGPNHSSTLLIASGLAYLYKEDNRSQEARSLYEELIPKFEDTFGLRHNNSLRVMEKLAIIYVKNFDMLCEAEELFKRVLTVREEWLGSDHIDTLSSVSKLSWVYNKQGDQVREVEMCERALLGYKNTLGSDHEETLKAAQFLRQAIGGTPGEFSMTSRNIILDNDFNLVASCQCMDGSWLQTSISLNDLLENQGGHFAWNKRGNFVAAARNIRLSDYGMFLVAELVDDHGVWKDTRVDLDERIANHDGKLTFVALGDDSGEASIEESGEVSDEESVEESDEELDEESAPATSLVTQEHSGRLRELPAETTSLARMSISAKLPRRCWWRRIGRNKKD</sequence>
<gene>
    <name evidence="3" type="ORF">KCU76_g1680</name>
</gene>
<dbReference type="Gene3D" id="1.25.40.10">
    <property type="entry name" value="Tetratricopeptide repeat domain"/>
    <property type="match status" value="4"/>
</dbReference>
<dbReference type="PANTHER" id="PTHR46082">
    <property type="entry name" value="ATP/GTP-BINDING PROTEIN-RELATED"/>
    <property type="match status" value="1"/>
</dbReference>
<dbReference type="Pfam" id="PF13424">
    <property type="entry name" value="TPR_12"/>
    <property type="match status" value="3"/>
</dbReference>
<feature type="domain" description="Cyanovirin-N" evidence="2">
    <location>
        <begin position="1232"/>
        <end position="1332"/>
    </location>
</feature>
<dbReference type="Gene3D" id="2.30.60.10">
    <property type="entry name" value="Cyanovirin-N"/>
    <property type="match status" value="1"/>
</dbReference>
<dbReference type="GO" id="GO:0009116">
    <property type="term" value="P:nucleoside metabolic process"/>
    <property type="evidence" value="ECO:0007669"/>
    <property type="project" value="InterPro"/>
</dbReference>
<dbReference type="Pfam" id="PF01048">
    <property type="entry name" value="PNP_UDP_1"/>
    <property type="match status" value="1"/>
</dbReference>
<evidence type="ECO:0000256" key="1">
    <source>
        <dbReference type="SAM" id="MobiDB-lite"/>
    </source>
</evidence>
<accession>A0A9P8JDX1</accession>
<protein>
    <submittedName>
        <fullName evidence="3">Purine and uridine phosphorylase</fullName>
    </submittedName>
</protein>
<evidence type="ECO:0000313" key="4">
    <source>
        <dbReference type="Proteomes" id="UP000779574"/>
    </source>
</evidence>
<dbReference type="InterPro" id="IPR027417">
    <property type="entry name" value="P-loop_NTPase"/>
</dbReference>
<dbReference type="InterPro" id="IPR053137">
    <property type="entry name" value="NLR-like"/>
</dbReference>
<dbReference type="InterPro" id="IPR011990">
    <property type="entry name" value="TPR-like_helical_dom_sf"/>
</dbReference>
<dbReference type="Pfam" id="PF13374">
    <property type="entry name" value="TPR_10"/>
    <property type="match status" value="3"/>
</dbReference>
<dbReference type="EMBL" id="JAHFXF010000038">
    <property type="protein sequence ID" value="KAG9699198.1"/>
    <property type="molecule type" value="Genomic_DNA"/>
</dbReference>